<keyword evidence="4" id="KW-1185">Reference proteome</keyword>
<gene>
    <name evidence="3" type="ORF">I0K15_05905</name>
</gene>
<dbReference type="InterPro" id="IPR007372">
    <property type="entry name" value="Lipid/polyisoprenoid-bd_YceI"/>
</dbReference>
<dbReference type="PANTHER" id="PTHR34406:SF1">
    <property type="entry name" value="PROTEIN YCEI"/>
    <property type="match status" value="1"/>
</dbReference>
<accession>A0A7S9LU90</accession>
<dbReference type="EMBL" id="CP064942">
    <property type="protein sequence ID" value="QPH55273.1"/>
    <property type="molecule type" value="Genomic_DNA"/>
</dbReference>
<dbReference type="SUPFAM" id="SSF101874">
    <property type="entry name" value="YceI-like"/>
    <property type="match status" value="1"/>
</dbReference>
<feature type="chain" id="PRO_5032593325" evidence="1">
    <location>
        <begin position="18"/>
        <end position="176"/>
    </location>
</feature>
<evidence type="ECO:0000259" key="2">
    <source>
        <dbReference type="SMART" id="SM00867"/>
    </source>
</evidence>
<protein>
    <submittedName>
        <fullName evidence="3">YceI family protein</fullName>
    </submittedName>
</protein>
<feature type="domain" description="Lipid/polyisoprenoid-binding YceI-like" evidence="2">
    <location>
        <begin position="17"/>
        <end position="175"/>
    </location>
</feature>
<dbReference type="KEGG" id="poz:I0K15_05905"/>
<evidence type="ECO:0000256" key="1">
    <source>
        <dbReference type="SAM" id="SignalP"/>
    </source>
</evidence>
<feature type="signal peptide" evidence="1">
    <location>
        <begin position="1"/>
        <end position="17"/>
    </location>
</feature>
<proteinExistence type="predicted"/>
<name>A0A7S9LU90_9RHOB</name>
<organism evidence="3 4">
    <name type="scientific">Pontivivens ytuae</name>
    <dbReference type="NCBI Taxonomy" id="2789856"/>
    <lineage>
        <taxon>Bacteria</taxon>
        <taxon>Pseudomonadati</taxon>
        <taxon>Pseudomonadota</taxon>
        <taxon>Alphaproteobacteria</taxon>
        <taxon>Rhodobacterales</taxon>
        <taxon>Paracoccaceae</taxon>
        <taxon>Pontivivens</taxon>
    </lineage>
</organism>
<dbReference type="RefSeq" id="WP_196104472.1">
    <property type="nucleotide sequence ID" value="NZ_CP064942.1"/>
</dbReference>
<dbReference type="PANTHER" id="PTHR34406">
    <property type="entry name" value="PROTEIN YCEI"/>
    <property type="match status" value="1"/>
</dbReference>
<dbReference type="SMART" id="SM00867">
    <property type="entry name" value="YceI"/>
    <property type="match status" value="1"/>
</dbReference>
<sequence>MRLAVLFALALPSVAQAWTIDHGRSSLGFEVSVNGQPLTGGFETWSGEIAFDPAAPGEGSVVIVIDMGSVTSSMAQAAQTLPAAEWFDVPGFPEARFEGAGFILGDDDSFMLPGTLTLKGVAVPLELSGTLVVEGDTAMAEMTAPLDRRAHGVGGGAGDATAGGEVTVTARVVATR</sequence>
<dbReference type="AlphaFoldDB" id="A0A7S9LU90"/>
<evidence type="ECO:0000313" key="3">
    <source>
        <dbReference type="EMBL" id="QPH55273.1"/>
    </source>
</evidence>
<dbReference type="Pfam" id="PF04264">
    <property type="entry name" value="YceI"/>
    <property type="match status" value="1"/>
</dbReference>
<dbReference type="Gene3D" id="2.40.128.110">
    <property type="entry name" value="Lipid/polyisoprenoid-binding, YceI-like"/>
    <property type="match status" value="1"/>
</dbReference>
<keyword evidence="1" id="KW-0732">Signal</keyword>
<evidence type="ECO:0000313" key="4">
    <source>
        <dbReference type="Proteomes" id="UP000594800"/>
    </source>
</evidence>
<reference evidence="3 4" key="1">
    <citation type="submission" date="2020-11" db="EMBL/GenBank/DDBJ databases">
        <title>Description of Pontivivens ytuae sp. nov. isolated from deep sea sediment of Mariana Trench.</title>
        <authorList>
            <person name="Wang Z."/>
            <person name="Sun Q.-L."/>
            <person name="Xu X.-D."/>
            <person name="Tang Y.-Z."/>
            <person name="Zhang J."/>
        </authorList>
    </citation>
    <scope>NUCLEOTIDE SEQUENCE [LARGE SCALE GENOMIC DNA]</scope>
    <source>
        <strain evidence="3 4">MT2928</strain>
    </source>
</reference>
<dbReference type="InterPro" id="IPR036761">
    <property type="entry name" value="TTHA0802/YceI-like_sf"/>
</dbReference>
<dbReference type="Proteomes" id="UP000594800">
    <property type="component" value="Chromosome"/>
</dbReference>